<evidence type="ECO:0000256" key="1">
    <source>
        <dbReference type="ARBA" id="ARBA00022801"/>
    </source>
</evidence>
<dbReference type="AlphaFoldDB" id="A0A094L6Q9"/>
<comment type="caution">
    <text evidence="4">The sequence shown here is derived from an EMBL/GenBank/DDBJ whole genome shotgun (WGS) entry which is preliminary data.</text>
</comment>
<dbReference type="Proteomes" id="UP000054363">
    <property type="component" value="Unassembled WGS sequence"/>
</dbReference>
<dbReference type="InterPro" id="IPR029058">
    <property type="entry name" value="AB_hydrolase_fold"/>
</dbReference>
<organism evidence="4 5">
    <name type="scientific">Pseudidiomarina salinarum</name>
    <dbReference type="NCBI Taxonomy" id="435908"/>
    <lineage>
        <taxon>Bacteria</taxon>
        <taxon>Pseudomonadati</taxon>
        <taxon>Pseudomonadota</taxon>
        <taxon>Gammaproteobacteria</taxon>
        <taxon>Alteromonadales</taxon>
        <taxon>Idiomarinaceae</taxon>
        <taxon>Pseudidiomarina</taxon>
    </lineage>
</organism>
<evidence type="ECO:0000313" key="4">
    <source>
        <dbReference type="EMBL" id="KFZ30413.1"/>
    </source>
</evidence>
<accession>A0A094L6Q9</accession>
<gene>
    <name evidence="4" type="ORF">IDSA_10120</name>
</gene>
<keyword evidence="2" id="KW-0732">Signal</keyword>
<dbReference type="STRING" id="435908.IDSA_10120"/>
<proteinExistence type="predicted"/>
<dbReference type="Pfam" id="PF00326">
    <property type="entry name" value="Peptidase_S9"/>
    <property type="match status" value="1"/>
</dbReference>
<keyword evidence="1" id="KW-0378">Hydrolase</keyword>
<dbReference type="EMBL" id="JPER01000005">
    <property type="protein sequence ID" value="KFZ30413.1"/>
    <property type="molecule type" value="Genomic_DNA"/>
</dbReference>
<dbReference type="InterPro" id="IPR001375">
    <property type="entry name" value="Peptidase_S9_cat"/>
</dbReference>
<dbReference type="PANTHER" id="PTHR42776">
    <property type="entry name" value="SERINE PEPTIDASE S9 FAMILY MEMBER"/>
    <property type="match status" value="1"/>
</dbReference>
<name>A0A094L6Q9_9GAMM</name>
<evidence type="ECO:0000313" key="5">
    <source>
        <dbReference type="Proteomes" id="UP000054363"/>
    </source>
</evidence>
<dbReference type="RefSeq" id="WP_034776359.1">
    <property type="nucleotide sequence ID" value="NZ_JPER01000005.1"/>
</dbReference>
<sequence>MKVLRLLVLTLYVAGLVSVSPIASATTKLLGQQSCFSGPFSSHEEWLSFISAKNQDEDPEKLKKFLVLMGKAFPKDKFDSFQKELDCKFFRYTVNGELVRGFIVHPKGAVATETIVYNRGGNATFGAMTFTQLFKNVFDIANQGFTVIGSQYRGATVKGPESKDEFGGADVQDVLALRELFAEFKSIDPKRVGLMGWSRGSTQALLALKQGFDTPAVALLAGEYDKKKGFEFRPEMERIYQLRVPNYAEDKTKALEHRSAVVWANELPKQTAFLLIHGIEDIKVRYDSSVELYDKLRGHGFDAELMTLKDGHNLRTDWPGVVGRLSEFFKRELNAL</sequence>
<keyword evidence="5" id="KW-1185">Reference proteome</keyword>
<feature type="signal peptide" evidence="2">
    <location>
        <begin position="1"/>
        <end position="25"/>
    </location>
</feature>
<dbReference type="eggNOG" id="COG1506">
    <property type="taxonomic scope" value="Bacteria"/>
</dbReference>
<dbReference type="Gene3D" id="3.40.50.1820">
    <property type="entry name" value="alpha/beta hydrolase"/>
    <property type="match status" value="1"/>
</dbReference>
<protein>
    <recommendedName>
        <fullName evidence="3">Peptidase S9 prolyl oligopeptidase catalytic domain-containing protein</fullName>
    </recommendedName>
</protein>
<dbReference type="PANTHER" id="PTHR42776:SF27">
    <property type="entry name" value="DIPEPTIDYL PEPTIDASE FAMILY MEMBER 6"/>
    <property type="match status" value="1"/>
</dbReference>
<feature type="chain" id="PRO_5001907569" description="Peptidase S9 prolyl oligopeptidase catalytic domain-containing protein" evidence="2">
    <location>
        <begin position="26"/>
        <end position="336"/>
    </location>
</feature>
<dbReference type="SUPFAM" id="SSF53474">
    <property type="entry name" value="alpha/beta-Hydrolases"/>
    <property type="match status" value="1"/>
</dbReference>
<dbReference type="GO" id="GO:0004252">
    <property type="term" value="F:serine-type endopeptidase activity"/>
    <property type="evidence" value="ECO:0007669"/>
    <property type="project" value="TreeGrafter"/>
</dbReference>
<reference evidence="4 5" key="1">
    <citation type="submission" date="2014-06" db="EMBL/GenBank/DDBJ databases">
        <title>The draft genome sequence of Idiomarina salinarum ISL-52.</title>
        <authorList>
            <person name="Du J."/>
            <person name="Shao Z."/>
        </authorList>
    </citation>
    <scope>NUCLEOTIDE SEQUENCE [LARGE SCALE GENOMIC DNA]</scope>
    <source>
        <strain evidence="4 5">ISL-52</strain>
    </source>
</reference>
<dbReference type="GO" id="GO:0006508">
    <property type="term" value="P:proteolysis"/>
    <property type="evidence" value="ECO:0007669"/>
    <property type="project" value="InterPro"/>
</dbReference>
<feature type="domain" description="Peptidase S9 prolyl oligopeptidase catalytic" evidence="3">
    <location>
        <begin position="140"/>
        <end position="316"/>
    </location>
</feature>
<evidence type="ECO:0000259" key="3">
    <source>
        <dbReference type="Pfam" id="PF00326"/>
    </source>
</evidence>
<evidence type="ECO:0000256" key="2">
    <source>
        <dbReference type="SAM" id="SignalP"/>
    </source>
</evidence>
<dbReference type="OrthoDB" id="9812921at2"/>